<dbReference type="PROSITE" id="PS01024">
    <property type="entry name" value="PR55_1"/>
    <property type="match status" value="1"/>
</dbReference>
<dbReference type="STRING" id="130081.M2XWR7"/>
<dbReference type="PRINTS" id="PR00600">
    <property type="entry name" value="PP2APR55"/>
</dbReference>
<dbReference type="PANTHER" id="PTHR11871">
    <property type="entry name" value="PROTEIN PHOSPHATASE PP2A REGULATORY SUBUNIT B"/>
    <property type="match status" value="1"/>
</dbReference>
<proteinExistence type="inferred from homology"/>
<dbReference type="KEGG" id="gsl:Gasu_44100"/>
<dbReference type="InterPro" id="IPR001680">
    <property type="entry name" value="WD40_rpt"/>
</dbReference>
<dbReference type="Gene3D" id="2.130.10.10">
    <property type="entry name" value="YVTN repeat-like/Quinoprotein amine dehydrogenase"/>
    <property type="match status" value="2"/>
</dbReference>
<dbReference type="Pfam" id="PF00400">
    <property type="entry name" value="WD40"/>
    <property type="match status" value="3"/>
</dbReference>
<protein>
    <recommendedName>
        <fullName evidence="4">Serine/threonine-protein phosphatase 2A 55 kDa regulatory subunit B</fullName>
    </recommendedName>
</protein>
<evidence type="ECO:0000256" key="2">
    <source>
        <dbReference type="ARBA" id="ARBA00022574"/>
    </source>
</evidence>
<sequence length="505" mass="57896">MNFDNCFSNVGSDWDHNPRNNRDDLTRINGYVELENGSSERVDQETTGFYFFQKFPLQNFESERDCDFITSLAFDPTGEFLAVGDKSGRVAVLKRNIKSHGTRNNYTDGSSFTNFEQRMEPKVLIDNVSQEEQHADGSLGYYLWADFQSHEPEFDYLKSLEIEEKINEIQWCRPSAMNQLLLTTNDKTIKLWKLREKSLNVAASYRSSESHLENFSDNIWNGTRLSPVSCFTNKRGDSRRTCTVIARTKNIYCNAHAYHINSISLNSDGETFLSSDDLRINIWNLEIPLKAFNVVDIKPEAMEDLNEVITSAKCHPCHCHLFIHSSSKGIVRLCDLRSSALCDRSALDFEQPDLATNSSFFSEIISSISDVRFSPSGEYILARDYMHLLLWDIRMSNEPLLKVPVHDYIRSYLCELYENDFIFDKFRCSFSHDGKLLFTGSYDNKVVFCNTMNGATMNHSIEKGFTRNSFGVFHPSQKILEVASHPLENVIATAAGAYVYLHRGY</sequence>
<dbReference type="Gramene" id="EME28073">
    <property type="protein sequence ID" value="EME28073"/>
    <property type="gene ID" value="Gasu_44100"/>
</dbReference>
<dbReference type="eggNOG" id="KOG1354">
    <property type="taxonomic scope" value="Eukaryota"/>
</dbReference>
<accession>M2XWR7</accession>
<dbReference type="InterPro" id="IPR000009">
    <property type="entry name" value="PP2A_PR55"/>
</dbReference>
<dbReference type="PROSITE" id="PS01025">
    <property type="entry name" value="PR55_2"/>
    <property type="match status" value="1"/>
</dbReference>
<keyword evidence="2 4" id="KW-0853">WD repeat</keyword>
<dbReference type="OrthoDB" id="6274823at2759"/>
<dbReference type="AlphaFoldDB" id="M2XWR7"/>
<evidence type="ECO:0000256" key="1">
    <source>
        <dbReference type="ARBA" id="ARBA00008259"/>
    </source>
</evidence>
<dbReference type="GeneID" id="17086939"/>
<dbReference type="InterPro" id="IPR015943">
    <property type="entry name" value="WD40/YVTN_repeat-like_dom_sf"/>
</dbReference>
<name>M2XWR7_GALSU</name>
<organism evidence="5 6">
    <name type="scientific">Galdieria sulphuraria</name>
    <name type="common">Red alga</name>
    <dbReference type="NCBI Taxonomy" id="130081"/>
    <lineage>
        <taxon>Eukaryota</taxon>
        <taxon>Rhodophyta</taxon>
        <taxon>Bangiophyceae</taxon>
        <taxon>Galdieriales</taxon>
        <taxon>Galdieriaceae</taxon>
        <taxon>Galdieria</taxon>
    </lineage>
</organism>
<dbReference type="GO" id="GO:0019888">
    <property type="term" value="F:protein phosphatase regulator activity"/>
    <property type="evidence" value="ECO:0007669"/>
    <property type="project" value="InterPro"/>
</dbReference>
<dbReference type="EMBL" id="KB454524">
    <property type="protein sequence ID" value="EME28073.1"/>
    <property type="molecule type" value="Genomic_DNA"/>
</dbReference>
<evidence type="ECO:0000313" key="6">
    <source>
        <dbReference type="Proteomes" id="UP000030680"/>
    </source>
</evidence>
<evidence type="ECO:0000313" key="5">
    <source>
        <dbReference type="EMBL" id="EME28073.1"/>
    </source>
</evidence>
<comment type="similarity">
    <text evidence="1 4">Belongs to the phosphatase 2A regulatory subunit B family.</text>
</comment>
<gene>
    <name evidence="5" type="ORF">Gasu_44100</name>
</gene>
<dbReference type="InterPro" id="IPR036322">
    <property type="entry name" value="WD40_repeat_dom_sf"/>
</dbReference>
<keyword evidence="6" id="KW-1185">Reference proteome</keyword>
<dbReference type="InterPro" id="IPR018067">
    <property type="entry name" value="PP2A_PR55_CS"/>
</dbReference>
<dbReference type="SUPFAM" id="SSF50978">
    <property type="entry name" value="WD40 repeat-like"/>
    <property type="match status" value="1"/>
</dbReference>
<dbReference type="GO" id="GO:0000159">
    <property type="term" value="C:protein phosphatase type 2A complex"/>
    <property type="evidence" value="ECO:0007669"/>
    <property type="project" value="UniProtKB-UniRule"/>
</dbReference>
<dbReference type="Proteomes" id="UP000030680">
    <property type="component" value="Unassembled WGS sequence"/>
</dbReference>
<evidence type="ECO:0000256" key="4">
    <source>
        <dbReference type="RuleBase" id="RU331113"/>
    </source>
</evidence>
<dbReference type="PIRSF" id="PIRSF037309">
    <property type="entry name" value="PP2A_PR55"/>
    <property type="match status" value="1"/>
</dbReference>
<dbReference type="SMART" id="SM00320">
    <property type="entry name" value="WD40"/>
    <property type="match status" value="6"/>
</dbReference>
<dbReference type="RefSeq" id="XP_005704593.1">
    <property type="nucleotide sequence ID" value="XM_005704536.1"/>
</dbReference>
<dbReference type="OMA" id="LSHHDTI"/>
<keyword evidence="3 4" id="KW-0677">Repeat</keyword>
<reference evidence="6" key="1">
    <citation type="journal article" date="2013" name="Science">
        <title>Gene transfer from bacteria and archaea facilitated evolution of an extremophilic eukaryote.</title>
        <authorList>
            <person name="Schonknecht G."/>
            <person name="Chen W.H."/>
            <person name="Ternes C.M."/>
            <person name="Barbier G.G."/>
            <person name="Shrestha R.P."/>
            <person name="Stanke M."/>
            <person name="Brautigam A."/>
            <person name="Baker B.J."/>
            <person name="Banfield J.F."/>
            <person name="Garavito R.M."/>
            <person name="Carr K."/>
            <person name="Wilkerson C."/>
            <person name="Rensing S.A."/>
            <person name="Gagneul D."/>
            <person name="Dickenson N.E."/>
            <person name="Oesterhelt C."/>
            <person name="Lercher M.J."/>
            <person name="Weber A.P."/>
        </authorList>
    </citation>
    <scope>NUCLEOTIDE SEQUENCE [LARGE SCALE GENOMIC DNA]</scope>
    <source>
        <strain evidence="6">074W</strain>
    </source>
</reference>
<evidence type="ECO:0000256" key="3">
    <source>
        <dbReference type="ARBA" id="ARBA00022737"/>
    </source>
</evidence>